<gene>
    <name evidence="4" type="ORF">ARALYDRAFT_484654</name>
</gene>
<protein>
    <recommendedName>
        <fullName evidence="3">DUF1216 domain-containing protein</fullName>
    </recommendedName>
</protein>
<dbReference type="InterPro" id="IPR009605">
    <property type="entry name" value="DUF1216"/>
</dbReference>
<dbReference type="Proteomes" id="UP000008694">
    <property type="component" value="Unassembled WGS sequence"/>
</dbReference>
<keyword evidence="5" id="KW-1185">Reference proteome</keyword>
<dbReference type="Pfam" id="PF06746">
    <property type="entry name" value="DUF1216"/>
    <property type="match status" value="1"/>
</dbReference>
<dbReference type="EMBL" id="GL348717">
    <property type="protein sequence ID" value="EFH51733.1"/>
    <property type="molecule type" value="Genomic_DNA"/>
</dbReference>
<dbReference type="eggNOG" id="ENOG502QWGN">
    <property type="taxonomic scope" value="Eukaryota"/>
</dbReference>
<name>D7LM48_ARALL</name>
<feature type="compositionally biased region" description="Polar residues" evidence="1">
    <location>
        <begin position="369"/>
        <end position="388"/>
    </location>
</feature>
<dbReference type="PANTHER" id="PTHR31607:SF37">
    <property type="entry name" value="FOLLISTATIN-LIKE DOMAIN-CONTAINING PROTEIN"/>
    <property type="match status" value="1"/>
</dbReference>
<evidence type="ECO:0000256" key="2">
    <source>
        <dbReference type="SAM" id="SignalP"/>
    </source>
</evidence>
<feature type="region of interest" description="Disordered" evidence="1">
    <location>
        <begin position="297"/>
        <end position="319"/>
    </location>
</feature>
<feature type="region of interest" description="Disordered" evidence="1">
    <location>
        <begin position="194"/>
        <end position="219"/>
    </location>
</feature>
<feature type="domain" description="DUF1216" evidence="3">
    <location>
        <begin position="70"/>
        <end position="172"/>
    </location>
</feature>
<dbReference type="PANTHER" id="PTHR31607">
    <property type="entry name" value="DUF1216 DOMAIN-CONTAINING PROTEIN-RELATED"/>
    <property type="match status" value="1"/>
</dbReference>
<organism evidence="5">
    <name type="scientific">Arabidopsis lyrata subsp. lyrata</name>
    <name type="common">Lyre-leaved rock-cress</name>
    <dbReference type="NCBI Taxonomy" id="81972"/>
    <lineage>
        <taxon>Eukaryota</taxon>
        <taxon>Viridiplantae</taxon>
        <taxon>Streptophyta</taxon>
        <taxon>Embryophyta</taxon>
        <taxon>Tracheophyta</taxon>
        <taxon>Spermatophyta</taxon>
        <taxon>Magnoliopsida</taxon>
        <taxon>eudicotyledons</taxon>
        <taxon>Gunneridae</taxon>
        <taxon>Pentapetalae</taxon>
        <taxon>rosids</taxon>
        <taxon>malvids</taxon>
        <taxon>Brassicales</taxon>
        <taxon>Brassicaceae</taxon>
        <taxon>Camelineae</taxon>
        <taxon>Arabidopsis</taxon>
    </lineage>
</organism>
<evidence type="ECO:0000256" key="1">
    <source>
        <dbReference type="SAM" id="MobiDB-lite"/>
    </source>
</evidence>
<keyword evidence="2" id="KW-0732">Signal</keyword>
<reference evidence="5" key="1">
    <citation type="journal article" date="2011" name="Nat. Genet.">
        <title>The Arabidopsis lyrata genome sequence and the basis of rapid genome size change.</title>
        <authorList>
            <person name="Hu T.T."/>
            <person name="Pattyn P."/>
            <person name="Bakker E.G."/>
            <person name="Cao J."/>
            <person name="Cheng J.-F."/>
            <person name="Clark R.M."/>
            <person name="Fahlgren N."/>
            <person name="Fawcett J.A."/>
            <person name="Grimwood J."/>
            <person name="Gundlach H."/>
            <person name="Haberer G."/>
            <person name="Hollister J.D."/>
            <person name="Ossowski S."/>
            <person name="Ottilar R.P."/>
            <person name="Salamov A.A."/>
            <person name="Schneeberger K."/>
            <person name="Spannagl M."/>
            <person name="Wang X."/>
            <person name="Yang L."/>
            <person name="Nasrallah M.E."/>
            <person name="Bergelson J."/>
            <person name="Carrington J.C."/>
            <person name="Gaut B.S."/>
            <person name="Schmutz J."/>
            <person name="Mayer K.F.X."/>
            <person name="Van de Peer Y."/>
            <person name="Grigoriev I.V."/>
            <person name="Nordborg M."/>
            <person name="Weigel D."/>
            <person name="Guo Y.-L."/>
        </authorList>
    </citation>
    <scope>NUCLEOTIDE SEQUENCE [LARGE SCALE GENOMIC DNA]</scope>
    <source>
        <strain evidence="5">cv. MN47</strain>
    </source>
</reference>
<feature type="region of interest" description="Disordered" evidence="1">
    <location>
        <begin position="364"/>
        <end position="388"/>
    </location>
</feature>
<evidence type="ECO:0000313" key="4">
    <source>
        <dbReference type="EMBL" id="EFH51733.1"/>
    </source>
</evidence>
<sequence length="388" mass="37164">MAKISLALGLLLLVALSEVYEVQGTFLFRHYLRKFPRRSRDFRPFACKGMLKFVDVLEVRCPLKPQYKSFFGNLRSYMNFINSASGSKNFDAELKGKAQGLLSAMSAMSGKGGASADSSKVMDTLLSMGKTLGNQQQSGSTVMSFGQRKEMIMSMVKWAQTIGQFVASAAAKSGNKIDISSLGIDGIDANAAAGAGDSTATGTGSSGATTGGSTTAGSDTAAGGTTAAGAGTAAGGYTATGSGTAAGTGTTTGAGTAAGSGTAAGGYTTTNSGTAAGAGTAAGGTTAAGPGTAAGGTTAAGAGTAAGGTTAAGAGTAAGGTTAAGSVSGSYGSSGGSASNTNVGTNSCTTNACSNGGGASFKGAMNFQGKASSRSQEAASTQTSDGSS</sequence>
<accession>D7LM48</accession>
<dbReference type="Gramene" id="fgenesh2_kg.5__646__AT3G28840.1">
    <property type="protein sequence ID" value="fgenesh2_kg.5__646__AT3G28840.1"/>
    <property type="gene ID" value="fgenesh2_kg.5__646__AT3G28840.1"/>
</dbReference>
<dbReference type="HOGENOM" id="CLU_060017_0_0_1"/>
<dbReference type="OrthoDB" id="1112951at2759"/>
<proteinExistence type="predicted"/>
<evidence type="ECO:0000313" key="5">
    <source>
        <dbReference type="Proteomes" id="UP000008694"/>
    </source>
</evidence>
<evidence type="ECO:0000259" key="3">
    <source>
        <dbReference type="Pfam" id="PF06746"/>
    </source>
</evidence>
<feature type="chain" id="PRO_5003102107" description="DUF1216 domain-containing protein" evidence="2">
    <location>
        <begin position="25"/>
        <end position="388"/>
    </location>
</feature>
<dbReference type="AlphaFoldDB" id="D7LM48"/>
<feature type="signal peptide" evidence="2">
    <location>
        <begin position="1"/>
        <end position="24"/>
    </location>
</feature>